<organism evidence="2 3">
    <name type="scientific">Bradyrhizobium erythrophlei</name>
    <dbReference type="NCBI Taxonomy" id="1437360"/>
    <lineage>
        <taxon>Bacteria</taxon>
        <taxon>Pseudomonadati</taxon>
        <taxon>Pseudomonadota</taxon>
        <taxon>Alphaproteobacteria</taxon>
        <taxon>Hyphomicrobiales</taxon>
        <taxon>Nitrobacteraceae</taxon>
        <taxon>Bradyrhizobium</taxon>
    </lineage>
</organism>
<evidence type="ECO:0000313" key="2">
    <source>
        <dbReference type="EMBL" id="SHH47393.1"/>
    </source>
</evidence>
<feature type="compositionally biased region" description="Basic and acidic residues" evidence="1">
    <location>
        <begin position="18"/>
        <end position="37"/>
    </location>
</feature>
<dbReference type="EMBL" id="LT670818">
    <property type="protein sequence ID" value="SHH47393.1"/>
    <property type="molecule type" value="Genomic_DNA"/>
</dbReference>
<gene>
    <name evidence="2" type="ORF">SAMN05444169_7631</name>
</gene>
<feature type="region of interest" description="Disordered" evidence="1">
    <location>
        <begin position="1"/>
        <end position="46"/>
    </location>
</feature>
<accession>A0A1M5TAJ4</accession>
<dbReference type="Proteomes" id="UP000190675">
    <property type="component" value="Chromosome I"/>
</dbReference>
<proteinExistence type="predicted"/>
<protein>
    <submittedName>
        <fullName evidence="2">Uncharacterized protein</fullName>
    </submittedName>
</protein>
<evidence type="ECO:0000256" key="1">
    <source>
        <dbReference type="SAM" id="MobiDB-lite"/>
    </source>
</evidence>
<dbReference type="AlphaFoldDB" id="A0A1M5TAJ4"/>
<sequence>MGWHPVSPEYTNFPNPSKPKDYDVKLKRGSSTRHDGNKPQGRKKTRPYYVALRAFGEQSRAMGYFNGIRISTKGAR</sequence>
<reference evidence="2 3" key="1">
    <citation type="submission" date="2016-11" db="EMBL/GenBank/DDBJ databases">
        <authorList>
            <person name="Jaros S."/>
            <person name="Januszkiewicz K."/>
            <person name="Wedrychowicz H."/>
        </authorList>
    </citation>
    <scope>NUCLEOTIDE SEQUENCE [LARGE SCALE GENOMIC DNA]</scope>
    <source>
        <strain evidence="2 3">GAS242</strain>
    </source>
</reference>
<evidence type="ECO:0000313" key="3">
    <source>
        <dbReference type="Proteomes" id="UP000190675"/>
    </source>
</evidence>
<name>A0A1M5TAJ4_9BRAD</name>